<feature type="transmembrane region" description="Helical" evidence="1">
    <location>
        <begin position="7"/>
        <end position="25"/>
    </location>
</feature>
<dbReference type="InterPro" id="IPR026267">
    <property type="entry name" value="YgjV"/>
</dbReference>
<feature type="transmembrane region" description="Helical" evidence="1">
    <location>
        <begin position="122"/>
        <end position="146"/>
    </location>
</feature>
<dbReference type="EMBL" id="RAQO01000002">
    <property type="protein sequence ID" value="RKF21539.1"/>
    <property type="molecule type" value="Genomic_DNA"/>
</dbReference>
<accession>A0A420ELH9</accession>
<keyword evidence="1" id="KW-1133">Transmembrane helix</keyword>
<keyword evidence="1" id="KW-0812">Transmembrane</keyword>
<dbReference type="Proteomes" id="UP000286482">
    <property type="component" value="Unassembled WGS sequence"/>
</dbReference>
<dbReference type="AlphaFoldDB" id="A0A420ELH9"/>
<keyword evidence="3" id="KW-1185">Reference proteome</keyword>
<dbReference type="RefSeq" id="WP_120353342.1">
    <property type="nucleotide sequence ID" value="NZ_RAQO01000002.1"/>
</dbReference>
<reference evidence="2 3" key="1">
    <citation type="submission" date="2018-09" db="EMBL/GenBank/DDBJ databases">
        <authorList>
            <person name="Wang Z."/>
        </authorList>
    </citation>
    <scope>NUCLEOTIDE SEQUENCE [LARGE SCALE GENOMIC DNA]</scope>
    <source>
        <strain evidence="2 3">ALS 81</strain>
    </source>
</reference>
<evidence type="ECO:0000256" key="1">
    <source>
        <dbReference type="SAM" id="Phobius"/>
    </source>
</evidence>
<sequence>MFEHQQLIAQFFGFVSLTLGILSLWQKNDVRLKQFMCGLNCSHTLHFFLLDAYPAMIAAAISALRSALSIKFRSSWMAAIFIALTIILSYPQIETWTDCFPIMGASMGTLAFFCLKGIKMRLGLLVGMCCWLTNNIIVGSIGGTLLEATLMVVNLKTIYQMWRHSQPAAALVCNKL</sequence>
<dbReference type="Pfam" id="PF10688">
    <property type="entry name" value="Imp-YgjV"/>
    <property type="match status" value="1"/>
</dbReference>
<dbReference type="InterPro" id="IPR019629">
    <property type="entry name" value="Uncharacterised_HI1736/YgjV"/>
</dbReference>
<evidence type="ECO:0000313" key="2">
    <source>
        <dbReference type="EMBL" id="RKF21539.1"/>
    </source>
</evidence>
<feature type="transmembrane region" description="Helical" evidence="1">
    <location>
        <begin position="99"/>
        <end position="115"/>
    </location>
</feature>
<feature type="transmembrane region" description="Helical" evidence="1">
    <location>
        <begin position="45"/>
        <end position="64"/>
    </location>
</feature>
<proteinExistence type="predicted"/>
<comment type="caution">
    <text evidence="2">The sequence shown here is derived from an EMBL/GenBank/DDBJ whole genome shotgun (WGS) entry which is preliminary data.</text>
</comment>
<protein>
    <submittedName>
        <fullName evidence="2">YgjV family protein</fullName>
    </submittedName>
</protein>
<name>A0A420ELH9_9ALTE</name>
<keyword evidence="1" id="KW-0472">Membrane</keyword>
<evidence type="ECO:0000313" key="3">
    <source>
        <dbReference type="Proteomes" id="UP000286482"/>
    </source>
</evidence>
<organism evidence="2 3">
    <name type="scientific">Alginatibacterium sediminis</name>
    <dbReference type="NCBI Taxonomy" id="2164068"/>
    <lineage>
        <taxon>Bacteria</taxon>
        <taxon>Pseudomonadati</taxon>
        <taxon>Pseudomonadota</taxon>
        <taxon>Gammaproteobacteria</taxon>
        <taxon>Alteromonadales</taxon>
        <taxon>Alteromonadaceae</taxon>
        <taxon>Alginatibacterium</taxon>
    </lineage>
</organism>
<dbReference type="OrthoDB" id="7858522at2"/>
<gene>
    <name evidence="2" type="ORF">DBZ36_02505</name>
</gene>
<dbReference type="PIRSF" id="PIRSF011443">
    <property type="entry name" value="YgjV"/>
    <property type="match status" value="1"/>
</dbReference>
<feature type="transmembrane region" description="Helical" evidence="1">
    <location>
        <begin position="76"/>
        <end position="93"/>
    </location>
</feature>